<gene>
    <name evidence="2" type="ORF">RFI_32823</name>
</gene>
<accession>X6LT66</accession>
<reference evidence="2 3" key="1">
    <citation type="journal article" date="2013" name="Curr. Biol.">
        <title>The Genome of the Foraminiferan Reticulomyxa filosa.</title>
        <authorList>
            <person name="Glockner G."/>
            <person name="Hulsmann N."/>
            <person name="Schleicher M."/>
            <person name="Noegel A.A."/>
            <person name="Eichinger L."/>
            <person name="Gallinger C."/>
            <person name="Pawlowski J."/>
            <person name="Sierra R."/>
            <person name="Euteneuer U."/>
            <person name="Pillet L."/>
            <person name="Moustafa A."/>
            <person name="Platzer M."/>
            <person name="Groth M."/>
            <person name="Szafranski K."/>
            <person name="Schliwa M."/>
        </authorList>
    </citation>
    <scope>NUCLEOTIDE SEQUENCE [LARGE SCALE GENOMIC DNA]</scope>
</reference>
<dbReference type="AlphaFoldDB" id="X6LT66"/>
<dbReference type="Proteomes" id="UP000023152">
    <property type="component" value="Unassembled WGS sequence"/>
</dbReference>
<protein>
    <submittedName>
        <fullName evidence="2">Uncharacterized protein</fullName>
    </submittedName>
</protein>
<keyword evidence="3" id="KW-1185">Reference proteome</keyword>
<proteinExistence type="predicted"/>
<evidence type="ECO:0000313" key="2">
    <source>
        <dbReference type="EMBL" id="ETO04576.1"/>
    </source>
</evidence>
<feature type="region of interest" description="Disordered" evidence="1">
    <location>
        <begin position="1"/>
        <end position="25"/>
    </location>
</feature>
<sequence length="208" mass="24196">MISYQKDTIKKKKGSPIESPTVKRSKLERRQNLQLFLKSRSSKTDLTKKGILEKKNMTPQLQPVAETLQRRLSVRQDRSIIQKRGISKLAEELMIMITDSENFAQLDEQNEENIATKRYYEPAPSYIFSNEFINKAALDQITKSYSTIHNRRLINFDDDTHVDNNDVDQPETCICLQTNIFVILRVPLLDIAICIHFCKWRLCASFQA</sequence>
<evidence type="ECO:0000256" key="1">
    <source>
        <dbReference type="SAM" id="MobiDB-lite"/>
    </source>
</evidence>
<evidence type="ECO:0000313" key="3">
    <source>
        <dbReference type="Proteomes" id="UP000023152"/>
    </source>
</evidence>
<dbReference type="EMBL" id="ASPP01029181">
    <property type="protein sequence ID" value="ETO04576.1"/>
    <property type="molecule type" value="Genomic_DNA"/>
</dbReference>
<comment type="caution">
    <text evidence="2">The sequence shown here is derived from an EMBL/GenBank/DDBJ whole genome shotgun (WGS) entry which is preliminary data.</text>
</comment>
<organism evidence="2 3">
    <name type="scientific">Reticulomyxa filosa</name>
    <dbReference type="NCBI Taxonomy" id="46433"/>
    <lineage>
        <taxon>Eukaryota</taxon>
        <taxon>Sar</taxon>
        <taxon>Rhizaria</taxon>
        <taxon>Retaria</taxon>
        <taxon>Foraminifera</taxon>
        <taxon>Monothalamids</taxon>
        <taxon>Reticulomyxidae</taxon>
        <taxon>Reticulomyxa</taxon>
    </lineage>
</organism>
<name>X6LT66_RETFI</name>